<keyword evidence="2" id="KW-1185">Reference proteome</keyword>
<gene>
    <name evidence="1" type="ORF">GM655_07430</name>
</gene>
<organism evidence="1 2">
    <name type="scientific">Pseudoduganella danionis</name>
    <dbReference type="NCBI Taxonomy" id="1890295"/>
    <lineage>
        <taxon>Bacteria</taxon>
        <taxon>Pseudomonadati</taxon>
        <taxon>Pseudomonadota</taxon>
        <taxon>Betaproteobacteria</taxon>
        <taxon>Burkholderiales</taxon>
        <taxon>Oxalobacteraceae</taxon>
        <taxon>Telluria group</taxon>
        <taxon>Pseudoduganella</taxon>
    </lineage>
</organism>
<dbReference type="Proteomes" id="UP000735592">
    <property type="component" value="Unassembled WGS sequence"/>
</dbReference>
<name>A0ABW9SN57_9BURK</name>
<evidence type="ECO:0000313" key="2">
    <source>
        <dbReference type="Proteomes" id="UP000735592"/>
    </source>
</evidence>
<evidence type="ECO:0000313" key="1">
    <source>
        <dbReference type="EMBL" id="MTW32653.1"/>
    </source>
</evidence>
<comment type="caution">
    <text evidence="1">The sequence shown here is derived from an EMBL/GenBank/DDBJ whole genome shotgun (WGS) entry which is preliminary data.</text>
</comment>
<protein>
    <submittedName>
        <fullName evidence="1">Uncharacterized protein</fullName>
    </submittedName>
</protein>
<dbReference type="RefSeq" id="WP_155433889.1">
    <property type="nucleotide sequence ID" value="NZ_JBHLXK010000003.1"/>
</dbReference>
<sequence>MADNRPPAVFFRPLHYYVSMSGNGGDTFGYAGFRMHRFANPNICRSPRLATGCAVLQLHTGGHYGQSHYLSHHASFGIIQHRITAQD</sequence>
<proteinExistence type="predicted"/>
<accession>A0ABW9SN57</accession>
<dbReference type="EMBL" id="WNKW01000001">
    <property type="protein sequence ID" value="MTW32653.1"/>
    <property type="molecule type" value="Genomic_DNA"/>
</dbReference>
<reference evidence="1 2" key="1">
    <citation type="submission" date="2019-11" db="EMBL/GenBank/DDBJ databases">
        <title>Type strains purchased from KCTC, JCM and DSMZ.</title>
        <authorList>
            <person name="Lu H."/>
        </authorList>
    </citation>
    <scope>NUCLEOTIDE SEQUENCE [LARGE SCALE GENOMIC DNA]</scope>
    <source>
        <strain evidence="1 2">DSM 103461</strain>
    </source>
</reference>